<accession>A0A3B0VJS6</accession>
<proteinExistence type="predicted"/>
<evidence type="ECO:0000313" key="1">
    <source>
        <dbReference type="EMBL" id="VAW32356.1"/>
    </source>
</evidence>
<reference evidence="1" key="1">
    <citation type="submission" date="2018-06" db="EMBL/GenBank/DDBJ databases">
        <authorList>
            <person name="Zhirakovskaya E."/>
        </authorList>
    </citation>
    <scope>NUCLEOTIDE SEQUENCE</scope>
</reference>
<dbReference type="AlphaFoldDB" id="A0A3B0VJS6"/>
<dbReference type="EMBL" id="UOEV01000040">
    <property type="protein sequence ID" value="VAW32356.1"/>
    <property type="molecule type" value="Genomic_DNA"/>
</dbReference>
<organism evidence="1">
    <name type="scientific">hydrothermal vent metagenome</name>
    <dbReference type="NCBI Taxonomy" id="652676"/>
    <lineage>
        <taxon>unclassified sequences</taxon>
        <taxon>metagenomes</taxon>
        <taxon>ecological metagenomes</taxon>
    </lineage>
</organism>
<name>A0A3B0VJS6_9ZZZZ</name>
<protein>
    <submittedName>
        <fullName evidence="1">Uncharacterized protein</fullName>
    </submittedName>
</protein>
<gene>
    <name evidence="1" type="ORF">MNBD_CPR01-577</name>
</gene>
<sequence>MSRPVKLHGVVRRAKRLLIFSTRSIRYRHKKTYTVNPLVFVNTFYTNGYIQFLTHYSCVEV</sequence>